<protein>
    <submittedName>
        <fullName evidence="1">Uncharacterized protein</fullName>
    </submittedName>
</protein>
<organism evidence="1 2">
    <name type="scientific">Pectobacterium versatile</name>
    <dbReference type="NCBI Taxonomy" id="2488639"/>
    <lineage>
        <taxon>Bacteria</taxon>
        <taxon>Pseudomonadati</taxon>
        <taxon>Pseudomonadota</taxon>
        <taxon>Gammaproteobacteria</taxon>
        <taxon>Enterobacterales</taxon>
        <taxon>Pectobacteriaceae</taxon>
        <taxon>Pectobacterium</taxon>
    </lineage>
</organism>
<evidence type="ECO:0000313" key="1">
    <source>
        <dbReference type="EMBL" id="MBA0161158.1"/>
    </source>
</evidence>
<evidence type="ECO:0000313" key="2">
    <source>
        <dbReference type="Proteomes" id="UP000584405"/>
    </source>
</evidence>
<name>A0AAW3RW11_9GAMM</name>
<gene>
    <name evidence="1" type="ORF">H0253_20200</name>
</gene>
<accession>A0AAW3RW11</accession>
<dbReference type="RefSeq" id="WP_180790593.1">
    <property type="nucleotide sequence ID" value="NZ_CAKLIO010000009.1"/>
</dbReference>
<dbReference type="AlphaFoldDB" id="A0AAW3RW11"/>
<dbReference type="Proteomes" id="UP000584405">
    <property type="component" value="Unassembled WGS sequence"/>
</dbReference>
<comment type="caution">
    <text evidence="1">The sequence shown here is derived from an EMBL/GenBank/DDBJ whole genome shotgun (WGS) entry which is preliminary data.</text>
</comment>
<proteinExistence type="predicted"/>
<sequence>MIIIPVITIPVNITIHQTKVEAPPPPPHPACIVPALSHKREPSLWRRGLNALKKRR</sequence>
<dbReference type="EMBL" id="JACDRT010000022">
    <property type="protein sequence ID" value="MBA0161158.1"/>
    <property type="molecule type" value="Genomic_DNA"/>
</dbReference>
<reference evidence="1 2" key="1">
    <citation type="submission" date="2020-07" db="EMBL/GenBank/DDBJ databases">
        <title>Updated taxonomy of Pectobacterium genus in the CIRM-CFBP bacterial collection: when new species reveal old endemic population.</title>
        <authorList>
            <person name="Pedron J."/>
            <person name="Barny M.A."/>
            <person name="Portier P."/>
        </authorList>
    </citation>
    <scope>NUCLEOTIDE SEQUENCE [LARGE SCALE GENOMIC DNA]</scope>
    <source>
        <strain evidence="1 2">CFBP5669</strain>
    </source>
</reference>